<gene>
    <name evidence="3" type="ORF">PV327_007052</name>
</gene>
<evidence type="ECO:0000259" key="2">
    <source>
        <dbReference type="PROSITE" id="PS51203"/>
    </source>
</evidence>
<dbReference type="PANTHER" id="PTHR46492:SF1">
    <property type="entry name" value="DYNEIN AXONEMAL ASSEMBLY FACTOR 4"/>
    <property type="match status" value="1"/>
</dbReference>
<organism evidence="3 4">
    <name type="scientific">Microctonus hyperodae</name>
    <name type="common">Parasitoid wasp</name>
    <dbReference type="NCBI Taxonomy" id="165561"/>
    <lineage>
        <taxon>Eukaryota</taxon>
        <taxon>Metazoa</taxon>
        <taxon>Ecdysozoa</taxon>
        <taxon>Arthropoda</taxon>
        <taxon>Hexapoda</taxon>
        <taxon>Insecta</taxon>
        <taxon>Pterygota</taxon>
        <taxon>Neoptera</taxon>
        <taxon>Endopterygota</taxon>
        <taxon>Hymenoptera</taxon>
        <taxon>Apocrita</taxon>
        <taxon>Ichneumonoidea</taxon>
        <taxon>Braconidae</taxon>
        <taxon>Euphorinae</taxon>
        <taxon>Microctonus</taxon>
    </lineage>
</organism>
<dbReference type="GO" id="GO:0036158">
    <property type="term" value="P:outer dynein arm assembly"/>
    <property type="evidence" value="ECO:0007669"/>
    <property type="project" value="TreeGrafter"/>
</dbReference>
<dbReference type="EMBL" id="JAQQBR010001833">
    <property type="protein sequence ID" value="KAK0163363.1"/>
    <property type="molecule type" value="Genomic_DNA"/>
</dbReference>
<comment type="caution">
    <text evidence="3">The sequence shown here is derived from an EMBL/GenBank/DDBJ whole genome shotgun (WGS) entry which is preliminary data.</text>
</comment>
<evidence type="ECO:0000313" key="3">
    <source>
        <dbReference type="EMBL" id="KAK0163363.1"/>
    </source>
</evidence>
<dbReference type="GO" id="GO:0003341">
    <property type="term" value="P:cilium movement"/>
    <property type="evidence" value="ECO:0007669"/>
    <property type="project" value="TreeGrafter"/>
</dbReference>
<dbReference type="PROSITE" id="PS51203">
    <property type="entry name" value="CS"/>
    <property type="match status" value="1"/>
</dbReference>
<sequence length="509" mass="59146">MPIITINDYTWRQTPEEIIITVPIKGNITKIDIFAFDNYIKASYPPFILELFLFENIVEEESQCTLGESSIVFTLKKAEMDRKWPTLVLDSLTKEKKQEYRKQTMERAQLLQEKKAKEKREKQRELQRLAVRKQIELDTATLNKIESIRDNHRKEAMADFENWRLHSEKPIFTDTQMIIQSNRKAYKAPLEWFPNESTDDSTRETKLIPESQNSVGTVKNLIPQDENKIESENININSLNKPEDTKNSFTDDNCSRKCTSNFKELSTLQKSVIKHEINIEKMNEMIQSKKEYDNRRGKEIIDKILNGKYRTSNRNIFEDTNTSTPMPRQCGTINVKFSERVFPTPARESHHLEEQEWLEKQAEARRKCGFASEDLRPEEQDPQWLKDKGDEFFKAGNYIAAISAYTHGIKLSDKMTSLYANRSAAQYAIGNYRRCAEDCSTALQLMIPKCEGNRESRARCHARLGATLCKLSAPQHGIPELETALKLAPDNDTIKRDLDEAKKYFSFKD</sequence>
<dbReference type="SMART" id="SM00028">
    <property type="entry name" value="TPR"/>
    <property type="match status" value="3"/>
</dbReference>
<feature type="domain" description="CS" evidence="2">
    <location>
        <begin position="4"/>
        <end position="88"/>
    </location>
</feature>
<protein>
    <recommendedName>
        <fullName evidence="2">CS domain-containing protein</fullName>
    </recommendedName>
</protein>
<dbReference type="SUPFAM" id="SSF48452">
    <property type="entry name" value="TPR-like"/>
    <property type="match status" value="1"/>
</dbReference>
<feature type="coiled-coil region" evidence="1">
    <location>
        <begin position="93"/>
        <end position="132"/>
    </location>
</feature>
<reference evidence="3" key="2">
    <citation type="submission" date="2023-03" db="EMBL/GenBank/DDBJ databases">
        <authorList>
            <person name="Inwood S.N."/>
            <person name="Skelly J.G."/>
            <person name="Guhlin J."/>
            <person name="Harrop T.W.R."/>
            <person name="Goldson S.G."/>
            <person name="Dearden P.K."/>
        </authorList>
    </citation>
    <scope>NUCLEOTIDE SEQUENCE</scope>
    <source>
        <strain evidence="3">Lincoln</strain>
        <tissue evidence="3">Whole body</tissue>
    </source>
</reference>
<dbReference type="Proteomes" id="UP001168972">
    <property type="component" value="Unassembled WGS sequence"/>
</dbReference>
<reference evidence="3" key="1">
    <citation type="journal article" date="2023" name="bioRxiv">
        <title>Scaffold-level genome assemblies of two parasitoid biocontrol wasps reveal the parthenogenesis mechanism and an associated novel virus.</title>
        <authorList>
            <person name="Inwood S."/>
            <person name="Skelly J."/>
            <person name="Guhlin J."/>
            <person name="Harrop T."/>
            <person name="Goldson S."/>
            <person name="Dearden P."/>
        </authorList>
    </citation>
    <scope>NUCLEOTIDE SEQUENCE</scope>
    <source>
        <strain evidence="3">Lincoln</strain>
        <tissue evidence="3">Whole body</tissue>
    </source>
</reference>
<dbReference type="InterPro" id="IPR052004">
    <property type="entry name" value="Dynein_assembly_factor_4"/>
</dbReference>
<keyword evidence="4" id="KW-1185">Reference proteome</keyword>
<dbReference type="InterPro" id="IPR011990">
    <property type="entry name" value="TPR-like_helical_dom_sf"/>
</dbReference>
<evidence type="ECO:0000313" key="4">
    <source>
        <dbReference type="Proteomes" id="UP001168972"/>
    </source>
</evidence>
<dbReference type="AlphaFoldDB" id="A0AA39F5N8"/>
<keyword evidence="1" id="KW-0175">Coiled coil</keyword>
<name>A0AA39F5N8_MICHY</name>
<dbReference type="InterPro" id="IPR019734">
    <property type="entry name" value="TPR_rpt"/>
</dbReference>
<dbReference type="InterPro" id="IPR007052">
    <property type="entry name" value="CS_dom"/>
</dbReference>
<dbReference type="Gene3D" id="1.25.40.10">
    <property type="entry name" value="Tetratricopeptide repeat domain"/>
    <property type="match status" value="1"/>
</dbReference>
<dbReference type="SUPFAM" id="SSF49764">
    <property type="entry name" value="HSP20-like chaperones"/>
    <property type="match status" value="1"/>
</dbReference>
<dbReference type="PANTHER" id="PTHR46492">
    <property type="entry name" value="DYNEIN ASSEMBLY FACTOR 4, AXONEMAL"/>
    <property type="match status" value="1"/>
</dbReference>
<dbReference type="Pfam" id="PF04969">
    <property type="entry name" value="CS"/>
    <property type="match status" value="1"/>
</dbReference>
<proteinExistence type="predicted"/>
<dbReference type="InterPro" id="IPR008978">
    <property type="entry name" value="HSP20-like_chaperone"/>
</dbReference>
<dbReference type="Gene3D" id="2.60.40.790">
    <property type="match status" value="1"/>
</dbReference>
<dbReference type="GO" id="GO:0036159">
    <property type="term" value="P:inner dynein arm assembly"/>
    <property type="evidence" value="ECO:0007669"/>
    <property type="project" value="TreeGrafter"/>
</dbReference>
<accession>A0AA39F5N8</accession>
<evidence type="ECO:0000256" key="1">
    <source>
        <dbReference type="SAM" id="Coils"/>
    </source>
</evidence>